<feature type="region of interest" description="Disordered" evidence="1">
    <location>
        <begin position="82"/>
        <end position="110"/>
    </location>
</feature>
<gene>
    <name evidence="2" type="ORF">ACFQRI_26055</name>
</gene>
<dbReference type="Proteomes" id="UP001596504">
    <property type="component" value="Unassembled WGS sequence"/>
</dbReference>
<name>A0ABW2LSS0_9PSEU</name>
<feature type="region of interest" description="Disordered" evidence="1">
    <location>
        <begin position="1"/>
        <end position="20"/>
    </location>
</feature>
<comment type="caution">
    <text evidence="2">The sequence shown here is derived from an EMBL/GenBank/DDBJ whole genome shotgun (WGS) entry which is preliminary data.</text>
</comment>
<evidence type="ECO:0000313" key="3">
    <source>
        <dbReference type="Proteomes" id="UP001596504"/>
    </source>
</evidence>
<reference evidence="3" key="1">
    <citation type="journal article" date="2019" name="Int. J. Syst. Evol. Microbiol.">
        <title>The Global Catalogue of Microorganisms (GCM) 10K type strain sequencing project: providing services to taxonomists for standard genome sequencing and annotation.</title>
        <authorList>
            <consortium name="The Broad Institute Genomics Platform"/>
            <consortium name="The Broad Institute Genome Sequencing Center for Infectious Disease"/>
            <person name="Wu L."/>
            <person name="Ma J."/>
        </authorList>
    </citation>
    <scope>NUCLEOTIDE SEQUENCE [LARGE SCALE GENOMIC DNA]</scope>
    <source>
        <strain evidence="3">WLHS5</strain>
    </source>
</reference>
<accession>A0ABW2LSS0</accession>
<evidence type="ECO:0000256" key="1">
    <source>
        <dbReference type="SAM" id="MobiDB-lite"/>
    </source>
</evidence>
<organism evidence="2 3">
    <name type="scientific">Saccharopolyspora griseoalba</name>
    <dbReference type="NCBI Taxonomy" id="1431848"/>
    <lineage>
        <taxon>Bacteria</taxon>
        <taxon>Bacillati</taxon>
        <taxon>Actinomycetota</taxon>
        <taxon>Actinomycetes</taxon>
        <taxon>Pseudonocardiales</taxon>
        <taxon>Pseudonocardiaceae</taxon>
        <taxon>Saccharopolyspora</taxon>
    </lineage>
</organism>
<evidence type="ECO:0000313" key="2">
    <source>
        <dbReference type="EMBL" id="MFC7344889.1"/>
    </source>
</evidence>
<protein>
    <submittedName>
        <fullName evidence="2">Uncharacterized protein</fullName>
    </submittedName>
</protein>
<sequence>MDGPNTPAEGGESDGAGFDEVDAFLSQIQKQIRESGPPQRTELFGLPVEMPLPPPGQATTPQGEVPVDHLPTDFLVDRLTQRWGTGGGKTNLIQSSAEDGDASHRDQDAS</sequence>
<dbReference type="EMBL" id="JBHTCJ010000021">
    <property type="protein sequence ID" value="MFC7344889.1"/>
    <property type="molecule type" value="Genomic_DNA"/>
</dbReference>
<dbReference type="RefSeq" id="WP_380673120.1">
    <property type="nucleotide sequence ID" value="NZ_JBHTCJ010000021.1"/>
</dbReference>
<keyword evidence="3" id="KW-1185">Reference proteome</keyword>
<proteinExistence type="predicted"/>
<feature type="region of interest" description="Disordered" evidence="1">
    <location>
        <begin position="32"/>
        <end position="68"/>
    </location>
</feature>
<feature type="compositionally biased region" description="Basic and acidic residues" evidence="1">
    <location>
        <begin position="101"/>
        <end position="110"/>
    </location>
</feature>